<dbReference type="EMBL" id="QGGL01000009">
    <property type="protein sequence ID" value="PWK12748.1"/>
    <property type="molecule type" value="Genomic_DNA"/>
</dbReference>
<dbReference type="PANTHER" id="PTHR45782:SF4">
    <property type="entry name" value="MITOCHONDRIAL RIBOSOME-ASSOCIATED GTPASE 1"/>
    <property type="match status" value="1"/>
</dbReference>
<dbReference type="InterPro" id="IPR006073">
    <property type="entry name" value="GTP-bd"/>
</dbReference>
<dbReference type="Proteomes" id="UP000245634">
    <property type="component" value="Unassembled WGS sequence"/>
</dbReference>
<dbReference type="NCBIfam" id="TIGR03596">
    <property type="entry name" value="GTPase_YlqF"/>
    <property type="match status" value="1"/>
</dbReference>
<dbReference type="Gene3D" id="3.40.50.300">
    <property type="entry name" value="P-loop containing nucleotide triphosphate hydrolases"/>
    <property type="match status" value="1"/>
</dbReference>
<dbReference type="PANTHER" id="PTHR45782">
    <property type="entry name" value="MITOCHONDRIAL RIBOSOME-ASSOCIATED GTPASE 1"/>
    <property type="match status" value="1"/>
</dbReference>
<dbReference type="Pfam" id="PF01926">
    <property type="entry name" value="MMR_HSR1"/>
    <property type="match status" value="1"/>
</dbReference>
<dbReference type="GO" id="GO:0003924">
    <property type="term" value="F:GTPase activity"/>
    <property type="evidence" value="ECO:0007669"/>
    <property type="project" value="TreeGrafter"/>
</dbReference>
<evidence type="ECO:0000259" key="4">
    <source>
        <dbReference type="PROSITE" id="PS51721"/>
    </source>
</evidence>
<dbReference type="Gene3D" id="1.10.1580.10">
    <property type="match status" value="1"/>
</dbReference>
<evidence type="ECO:0000256" key="3">
    <source>
        <dbReference type="SAM" id="MobiDB-lite"/>
    </source>
</evidence>
<feature type="domain" description="CP-type G" evidence="4">
    <location>
        <begin position="15"/>
        <end position="179"/>
    </location>
</feature>
<dbReference type="InterPro" id="IPR019991">
    <property type="entry name" value="GTP-bd_ribosome_bgen"/>
</dbReference>
<keyword evidence="6" id="KW-1185">Reference proteome</keyword>
<feature type="region of interest" description="Disordered" evidence="3">
    <location>
        <begin position="306"/>
        <end position="352"/>
    </location>
</feature>
<dbReference type="SUPFAM" id="SSF52540">
    <property type="entry name" value="P-loop containing nucleoside triphosphate hydrolases"/>
    <property type="match status" value="1"/>
</dbReference>
<gene>
    <name evidence="5" type="ORF">C7459_109100</name>
</gene>
<dbReference type="FunFam" id="3.40.50.300:FF:000590">
    <property type="entry name" value="Ribosome biogenesis GTPase A"/>
    <property type="match status" value="1"/>
</dbReference>
<dbReference type="InterPro" id="IPR030378">
    <property type="entry name" value="G_CP_dom"/>
</dbReference>
<evidence type="ECO:0000313" key="5">
    <source>
        <dbReference type="EMBL" id="PWK12748.1"/>
    </source>
</evidence>
<dbReference type="InterPro" id="IPR023179">
    <property type="entry name" value="GTP-bd_ortho_bundle_sf"/>
</dbReference>
<evidence type="ECO:0000313" key="6">
    <source>
        <dbReference type="Proteomes" id="UP000245634"/>
    </source>
</evidence>
<name>A0A316D942_9BACL</name>
<keyword evidence="1" id="KW-0547">Nucleotide-binding</keyword>
<protein>
    <submittedName>
        <fullName evidence="5">Ras superfamily GTP-binding protein YlqF</fullName>
    </submittedName>
</protein>
<dbReference type="GO" id="GO:0005525">
    <property type="term" value="F:GTP binding"/>
    <property type="evidence" value="ECO:0007669"/>
    <property type="project" value="UniProtKB-KW"/>
</dbReference>
<comment type="caution">
    <text evidence="5">The sequence shown here is derived from an EMBL/GenBank/DDBJ whole genome shotgun (WGS) entry which is preliminary data.</text>
</comment>
<dbReference type="AlphaFoldDB" id="A0A316D942"/>
<dbReference type="InterPro" id="IPR027417">
    <property type="entry name" value="P-loop_NTPase"/>
</dbReference>
<reference evidence="5 6" key="1">
    <citation type="submission" date="2018-05" db="EMBL/GenBank/DDBJ databases">
        <title>Genomic Encyclopedia of Type Strains, Phase IV (KMG-IV): sequencing the most valuable type-strain genomes for metagenomic binning, comparative biology and taxonomic classification.</title>
        <authorList>
            <person name="Goeker M."/>
        </authorList>
    </citation>
    <scope>NUCLEOTIDE SEQUENCE [LARGE SCALE GENOMIC DNA]</scope>
    <source>
        <strain evidence="5 6">DSM 18773</strain>
    </source>
</reference>
<dbReference type="CDD" id="cd01856">
    <property type="entry name" value="YlqF"/>
    <property type="match status" value="1"/>
</dbReference>
<keyword evidence="2" id="KW-0342">GTP-binding</keyword>
<sequence length="352" mass="39058">MTTIQWFPGHMAKARREVTEKLKLVDIVMELVDARLPLSSRNPMMDELVQHKPRLVLLNKADLADPRITELWVKYFRSKGLDALPINAIKGEGLPKAAAEAKRLFGPKMEAMMKKGIRPRATRAMILGIPNVGKSSLINRMAKKTIAKTGDRPGVTQAQQWIKVGKDFELLDTPGILWPKFEDPQVGLRLASTGAIKEEILDTEPVAIYIVNLMNSRYKNVLETRYNIESLPENPREAIEVIGRKRGFLRHGNIVDLEATWKLLIREFRGGQYGRISLENPQDLPVEEVQAEPAVKVSAKVEQTTPVAQEADLAGKESALAGVESSSTDETPAGEAATPEVEVKLAETTTVE</sequence>
<organism evidence="5 6">
    <name type="scientific">Tumebacillus permanentifrigoris</name>
    <dbReference type="NCBI Taxonomy" id="378543"/>
    <lineage>
        <taxon>Bacteria</taxon>
        <taxon>Bacillati</taxon>
        <taxon>Bacillota</taxon>
        <taxon>Bacilli</taxon>
        <taxon>Bacillales</taxon>
        <taxon>Alicyclobacillaceae</taxon>
        <taxon>Tumebacillus</taxon>
    </lineage>
</organism>
<proteinExistence type="predicted"/>
<dbReference type="OrthoDB" id="9779790at2"/>
<evidence type="ECO:0000256" key="2">
    <source>
        <dbReference type="ARBA" id="ARBA00023134"/>
    </source>
</evidence>
<evidence type="ECO:0000256" key="1">
    <source>
        <dbReference type="ARBA" id="ARBA00022741"/>
    </source>
</evidence>
<accession>A0A316D942</accession>
<dbReference type="GO" id="GO:0006412">
    <property type="term" value="P:translation"/>
    <property type="evidence" value="ECO:0007669"/>
    <property type="project" value="TreeGrafter"/>
</dbReference>
<dbReference type="PROSITE" id="PS51721">
    <property type="entry name" value="G_CP"/>
    <property type="match status" value="1"/>
</dbReference>